<dbReference type="Proteomes" id="UP001501752">
    <property type="component" value="Unassembled WGS sequence"/>
</dbReference>
<comment type="caution">
    <text evidence="2">The sequence shown here is derived from an EMBL/GenBank/DDBJ whole genome shotgun (WGS) entry which is preliminary data.</text>
</comment>
<feature type="signal peptide" evidence="1">
    <location>
        <begin position="1"/>
        <end position="36"/>
    </location>
</feature>
<evidence type="ECO:0000313" key="2">
    <source>
        <dbReference type="EMBL" id="GAA4860154.1"/>
    </source>
</evidence>
<organism evidence="2 3">
    <name type="scientific">Kitasatospora terrestris</name>
    <dbReference type="NCBI Taxonomy" id="258051"/>
    <lineage>
        <taxon>Bacteria</taxon>
        <taxon>Bacillati</taxon>
        <taxon>Actinomycetota</taxon>
        <taxon>Actinomycetes</taxon>
        <taxon>Kitasatosporales</taxon>
        <taxon>Streptomycetaceae</taxon>
        <taxon>Kitasatospora</taxon>
    </lineage>
</organism>
<accession>A0ABP9DZV8</accession>
<reference evidence="3" key="1">
    <citation type="journal article" date="2019" name="Int. J. Syst. Evol. Microbiol.">
        <title>The Global Catalogue of Microorganisms (GCM) 10K type strain sequencing project: providing services to taxonomists for standard genome sequencing and annotation.</title>
        <authorList>
            <consortium name="The Broad Institute Genomics Platform"/>
            <consortium name="The Broad Institute Genome Sequencing Center for Infectious Disease"/>
            <person name="Wu L."/>
            <person name="Ma J."/>
        </authorList>
    </citation>
    <scope>NUCLEOTIDE SEQUENCE [LARGE SCALE GENOMIC DNA]</scope>
    <source>
        <strain evidence="3">JCM 13006</strain>
    </source>
</reference>
<feature type="chain" id="PRO_5045393473" description="Secreted protein" evidence="1">
    <location>
        <begin position="37"/>
        <end position="73"/>
    </location>
</feature>
<sequence>MRRTGVGQGMKKRSMLAFASLAVGVVASLTAPSAHAVPQVPAGPLTDAITAPDLPLGLDRVETVTPELPDLQA</sequence>
<keyword evidence="3" id="KW-1185">Reference proteome</keyword>
<keyword evidence="1" id="KW-0732">Signal</keyword>
<name>A0ABP9DZV8_9ACTN</name>
<gene>
    <name evidence="2" type="ORF">GCM10023235_42580</name>
</gene>
<protein>
    <recommendedName>
        <fullName evidence="4">Secreted protein</fullName>
    </recommendedName>
</protein>
<evidence type="ECO:0000313" key="3">
    <source>
        <dbReference type="Proteomes" id="UP001501752"/>
    </source>
</evidence>
<evidence type="ECO:0000256" key="1">
    <source>
        <dbReference type="SAM" id="SignalP"/>
    </source>
</evidence>
<evidence type="ECO:0008006" key="4">
    <source>
        <dbReference type="Google" id="ProtNLM"/>
    </source>
</evidence>
<proteinExistence type="predicted"/>
<dbReference type="EMBL" id="BAABIS010000001">
    <property type="protein sequence ID" value="GAA4860154.1"/>
    <property type="molecule type" value="Genomic_DNA"/>
</dbReference>